<keyword evidence="2" id="KW-1133">Transmembrane helix</keyword>
<proteinExistence type="predicted"/>
<evidence type="ECO:0000256" key="2">
    <source>
        <dbReference type="SAM" id="Phobius"/>
    </source>
</evidence>
<dbReference type="AlphaFoldDB" id="A0AB33KDA6"/>
<accession>A0AB33KDA6</accession>
<gene>
    <name evidence="3" type="ORF">KCMC57_62160</name>
</gene>
<dbReference type="EMBL" id="AP035881">
    <property type="protein sequence ID" value="BFP49848.1"/>
    <property type="molecule type" value="Genomic_DNA"/>
</dbReference>
<evidence type="ECO:0000313" key="3">
    <source>
        <dbReference type="EMBL" id="BFP49848.1"/>
    </source>
</evidence>
<reference evidence="3" key="1">
    <citation type="submission" date="2024-07" db="EMBL/GenBank/DDBJ databases">
        <title>Complete genome sequences of cellulolytic bacteria, Kitasatospora sp. CMC57 and Streptomyces sp. CMC78, isolated from Japanese agricultural soil.</title>
        <authorList>
            <person name="Hashimoto T."/>
            <person name="Ito M."/>
            <person name="Iwamoto M."/>
            <person name="Fukahori D."/>
            <person name="Shoda T."/>
            <person name="Sakoda M."/>
            <person name="Morohoshi T."/>
            <person name="Mitsuboshi M."/>
            <person name="Nishizawa T."/>
        </authorList>
    </citation>
    <scope>NUCLEOTIDE SEQUENCE</scope>
    <source>
        <strain evidence="3">CMC57</strain>
    </source>
</reference>
<feature type="region of interest" description="Disordered" evidence="1">
    <location>
        <begin position="1"/>
        <end position="26"/>
    </location>
</feature>
<feature type="transmembrane region" description="Helical" evidence="2">
    <location>
        <begin position="35"/>
        <end position="53"/>
    </location>
</feature>
<evidence type="ECO:0000256" key="1">
    <source>
        <dbReference type="SAM" id="MobiDB-lite"/>
    </source>
</evidence>
<dbReference type="RefSeq" id="WP_407991906.1">
    <property type="nucleotide sequence ID" value="NZ_AP035881.2"/>
</dbReference>
<protein>
    <submittedName>
        <fullName evidence="3">Uncharacterized protein</fullName>
    </submittedName>
</protein>
<sequence>MADEDRDAESGGGAGDGDRPDRPRGRDLPGFEDKFVLWVIVLIVVVLFLVGLVSGADSGPANQGGYTGWH</sequence>
<keyword evidence="2" id="KW-0472">Membrane</keyword>
<feature type="compositionally biased region" description="Basic and acidic residues" evidence="1">
    <location>
        <begin position="16"/>
        <end position="26"/>
    </location>
</feature>
<organism evidence="3">
    <name type="scientific">Kitasatospora sp. CMC57</name>
    <dbReference type="NCBI Taxonomy" id="3231513"/>
    <lineage>
        <taxon>Bacteria</taxon>
        <taxon>Bacillati</taxon>
        <taxon>Actinomycetota</taxon>
        <taxon>Actinomycetes</taxon>
        <taxon>Kitasatosporales</taxon>
        <taxon>Streptomycetaceae</taxon>
        <taxon>Kitasatospora</taxon>
    </lineage>
</organism>
<keyword evidence="2" id="KW-0812">Transmembrane</keyword>
<name>A0AB33KDA6_9ACTN</name>